<sequence>MKALYARFVLWLIRPALESLNREQPSISQAISIDARGDAEAIASAIHAARDAAIAEVRQSAYRRIAVSKCKHHFWLDSHFDAGFRCSRKSGEGVECDGCPGVNPSTPRRV</sequence>
<name>A0ABM6F5L8_9BURK</name>
<organism evidence="1 2">
    <name type="scientific">Cupriavidus malaysiensis</name>
    <dbReference type="NCBI Taxonomy" id="367825"/>
    <lineage>
        <taxon>Bacteria</taxon>
        <taxon>Pseudomonadati</taxon>
        <taxon>Pseudomonadota</taxon>
        <taxon>Betaproteobacteria</taxon>
        <taxon>Burkholderiales</taxon>
        <taxon>Burkholderiaceae</taxon>
        <taxon>Cupriavidus</taxon>
    </lineage>
</organism>
<evidence type="ECO:0000313" key="1">
    <source>
        <dbReference type="EMBL" id="AOZ06791.1"/>
    </source>
</evidence>
<dbReference type="Proteomes" id="UP000177515">
    <property type="component" value="Chromosome 1"/>
</dbReference>
<proteinExistence type="predicted"/>
<dbReference type="RefSeq" id="WP_071069980.1">
    <property type="nucleotide sequence ID" value="NZ_CP017754.1"/>
</dbReference>
<reference evidence="1 2" key="1">
    <citation type="submission" date="2016-10" db="EMBL/GenBank/DDBJ databases">
        <title>Complete genome sequences of three Cupriavidus strains isolated from various Malaysian environments.</title>
        <authorList>
            <person name="Abdullah A.A.-A."/>
            <person name="Shafie N.A.H."/>
            <person name="Lau N.S."/>
        </authorList>
    </citation>
    <scope>NUCLEOTIDE SEQUENCE [LARGE SCALE GENOMIC DNA]</scope>
    <source>
        <strain evidence="1 2">USMAA1020</strain>
    </source>
</reference>
<evidence type="ECO:0000313" key="2">
    <source>
        <dbReference type="Proteomes" id="UP000177515"/>
    </source>
</evidence>
<dbReference type="EMBL" id="CP017754">
    <property type="protein sequence ID" value="AOZ06791.1"/>
    <property type="molecule type" value="Genomic_DNA"/>
</dbReference>
<keyword evidence="2" id="KW-1185">Reference proteome</keyword>
<protein>
    <submittedName>
        <fullName evidence="1">Uncharacterized protein</fullName>
    </submittedName>
</protein>
<accession>A0ABM6F5L8</accession>
<gene>
    <name evidence="1" type="ORF">BKK80_13910</name>
</gene>